<evidence type="ECO:0000313" key="1">
    <source>
        <dbReference type="EMBL" id="BAO23657.1"/>
    </source>
</evidence>
<dbReference type="AlphaFoldDB" id="W0RYY7"/>
<protein>
    <submittedName>
        <fullName evidence="1">Uncharacterized protein</fullName>
    </submittedName>
</protein>
<organism evidence="1">
    <name type="scientific">Porphyridium purpureum</name>
    <name type="common">Red alga</name>
    <name type="synonym">Porphyridium cruentum</name>
    <dbReference type="NCBI Taxonomy" id="35688"/>
    <lineage>
        <taxon>Eukaryota</taxon>
        <taxon>Rhodophyta</taxon>
        <taxon>Bangiophyceae</taxon>
        <taxon>Porphyridiales</taxon>
        <taxon>Porphyridiaceae</taxon>
        <taxon>Porphyridium</taxon>
    </lineage>
</organism>
<dbReference type="EMBL" id="AP012987">
    <property type="protein sequence ID" value="BAO23657.1"/>
    <property type="molecule type" value="Genomic_DNA"/>
</dbReference>
<gene>
    <name evidence="1" type="primary">ORF33</name>
</gene>
<name>W0RYY7_PORPP</name>
<dbReference type="GeneID" id="17963980"/>
<sequence>MQETLNFISKQDTKTVQKKIKIEKKLNESYDIL</sequence>
<proteinExistence type="predicted"/>
<keyword evidence="1" id="KW-0934">Plastid</keyword>
<dbReference type="RefSeq" id="YP_008965681.1">
    <property type="nucleotide sequence ID" value="NC_023133.1"/>
</dbReference>
<keyword evidence="1" id="KW-0150">Chloroplast</keyword>
<accession>W0RYY7</accession>
<geneLocation type="chloroplast" evidence="1"/>
<reference evidence="1" key="1">
    <citation type="journal article" date="2014" name="J. Plant Res.">
        <title>Analysis of the complete plastid genome of the unicellular red alga Porphyridium purpureum.</title>
        <authorList>
            <person name="Tajima N."/>
            <person name="Sato S."/>
            <person name="Maruyama F."/>
            <person name="Kurokawa K."/>
            <person name="Ohta H."/>
            <person name="Tabata S."/>
            <person name="Sekine K."/>
            <person name="Moriyama T."/>
            <person name="Sato N."/>
        </authorList>
    </citation>
    <scope>NUCLEOTIDE SEQUENCE</scope>
</reference>